<keyword evidence="1" id="KW-0812">Transmembrane</keyword>
<reference evidence="2 3" key="1">
    <citation type="submission" date="2024-02" db="EMBL/GenBank/DDBJ databases">
        <title>A nitrogen-fixing paenibacillus bacterium.</title>
        <authorList>
            <person name="Zhang W.L."/>
            <person name="Chen S.F."/>
        </authorList>
    </citation>
    <scope>NUCLEOTIDE SEQUENCE [LARGE SCALE GENOMIC DNA]</scope>
    <source>
        <strain evidence="2 3">M1</strain>
    </source>
</reference>
<proteinExistence type="predicted"/>
<dbReference type="EMBL" id="JAZHPZ010000003">
    <property type="protein sequence ID" value="MEF2966013.1"/>
    <property type="molecule type" value="Genomic_DNA"/>
</dbReference>
<evidence type="ECO:0000313" key="2">
    <source>
        <dbReference type="EMBL" id="MEF2966013.1"/>
    </source>
</evidence>
<comment type="caution">
    <text evidence="2">The sequence shown here is derived from an EMBL/GenBank/DDBJ whole genome shotgun (WGS) entry which is preliminary data.</text>
</comment>
<keyword evidence="3" id="KW-1185">Reference proteome</keyword>
<organism evidence="2 3">
    <name type="scientific">Paenibacillus haidiansis</name>
    <dbReference type="NCBI Taxonomy" id="1574488"/>
    <lineage>
        <taxon>Bacteria</taxon>
        <taxon>Bacillati</taxon>
        <taxon>Bacillota</taxon>
        <taxon>Bacilli</taxon>
        <taxon>Bacillales</taxon>
        <taxon>Paenibacillaceae</taxon>
        <taxon>Paenibacillus</taxon>
    </lineage>
</organism>
<gene>
    <name evidence="2" type="ORF">V3851_09235</name>
</gene>
<protein>
    <submittedName>
        <fullName evidence="2">Uncharacterized protein</fullName>
    </submittedName>
</protein>
<keyword evidence="1" id="KW-1133">Transmembrane helix</keyword>
<accession>A0ABU7VRL2</accession>
<feature type="transmembrane region" description="Helical" evidence="1">
    <location>
        <begin position="7"/>
        <end position="27"/>
    </location>
</feature>
<feature type="transmembrane region" description="Helical" evidence="1">
    <location>
        <begin position="33"/>
        <end position="54"/>
    </location>
</feature>
<name>A0ABU7VRL2_9BACL</name>
<dbReference type="RefSeq" id="WP_331846235.1">
    <property type="nucleotide sequence ID" value="NZ_JAZHPZ010000003.1"/>
</dbReference>
<dbReference type="Proteomes" id="UP001306950">
    <property type="component" value="Unassembled WGS sequence"/>
</dbReference>
<sequence length="105" mass="11563">MSKLLKGISYVFFGGSLLAAIIMAVYGGLWSAAFLQLVGGFLPGILFLALAVILDSIEENRYYLQELFKRLPEPPAPPSQARPQAKIRTKSALEALKDYKMDAKD</sequence>
<evidence type="ECO:0000256" key="1">
    <source>
        <dbReference type="SAM" id="Phobius"/>
    </source>
</evidence>
<keyword evidence="1" id="KW-0472">Membrane</keyword>
<evidence type="ECO:0000313" key="3">
    <source>
        <dbReference type="Proteomes" id="UP001306950"/>
    </source>
</evidence>